<keyword evidence="3" id="KW-0805">Transcription regulation</keyword>
<dbReference type="EMBL" id="JABDJR010000448">
    <property type="protein sequence ID" value="NNF07309.1"/>
    <property type="molecule type" value="Genomic_DNA"/>
</dbReference>
<dbReference type="InterPro" id="IPR027417">
    <property type="entry name" value="P-loop_NTPase"/>
</dbReference>
<feature type="domain" description="AAA+ ATPase" evidence="5">
    <location>
        <begin position="230"/>
        <end position="415"/>
    </location>
</feature>
<keyword evidence="3" id="KW-0804">Transcription</keyword>
<dbReference type="PANTHER" id="PTHR46425:SF1">
    <property type="entry name" value="TRANSCRIPTION TERMINATION FACTOR RHO"/>
    <property type="match status" value="1"/>
</dbReference>
<dbReference type="PANTHER" id="PTHR46425">
    <property type="entry name" value="TRANSCRIPTION TERMINATION FACTOR RHO"/>
    <property type="match status" value="1"/>
</dbReference>
<comment type="similarity">
    <text evidence="3">Belongs to the Rho family.</text>
</comment>
<dbReference type="EC" id="3.6.4.-" evidence="3"/>
<evidence type="ECO:0000256" key="2">
    <source>
        <dbReference type="ARBA" id="ARBA00022884"/>
    </source>
</evidence>
<feature type="compositionally biased region" description="Basic and acidic residues" evidence="4">
    <location>
        <begin position="143"/>
        <end position="152"/>
    </location>
</feature>
<name>A0A7Y2H2P2_UNCEI</name>
<feature type="binding site" evidence="3">
    <location>
        <position position="272"/>
    </location>
    <ligand>
        <name>ATP</name>
        <dbReference type="ChEBI" id="CHEBI:30616"/>
    </ligand>
</feature>
<comment type="subunit">
    <text evidence="3">Homohexamer. The homohexamer assembles into an open ring structure.</text>
</comment>
<dbReference type="SUPFAM" id="SSF52540">
    <property type="entry name" value="P-loop containing nucleoside triphosphate hydrolases"/>
    <property type="match status" value="1"/>
</dbReference>
<dbReference type="Gene3D" id="3.40.50.300">
    <property type="entry name" value="P-loop containing nucleotide triphosphate hydrolases"/>
    <property type="match status" value="1"/>
</dbReference>
<evidence type="ECO:0000259" key="5">
    <source>
        <dbReference type="SMART" id="SM00382"/>
    </source>
</evidence>
<protein>
    <recommendedName>
        <fullName evidence="3">Transcription termination factor Rho</fullName>
        <ecNumber evidence="3">3.6.4.-</ecNumber>
    </recommendedName>
    <alternativeName>
        <fullName evidence="3">ATP-dependent helicase Rho</fullName>
    </alternativeName>
</protein>
<comment type="caution">
    <text evidence="3">Lacks conserved residue(s) required for the propagation of feature annotation.</text>
</comment>
<dbReference type="GO" id="GO:0008186">
    <property type="term" value="F:ATP-dependent activity, acting on RNA"/>
    <property type="evidence" value="ECO:0007669"/>
    <property type="project" value="InterPro"/>
</dbReference>
<feature type="binding site" evidence="3">
    <location>
        <begin position="229"/>
        <end position="234"/>
    </location>
    <ligand>
        <name>ATP</name>
        <dbReference type="ChEBI" id="CHEBI:30616"/>
    </ligand>
</feature>
<feature type="compositionally biased region" description="Basic residues" evidence="4">
    <location>
        <begin position="7"/>
        <end position="18"/>
    </location>
</feature>
<reference evidence="6 7" key="1">
    <citation type="submission" date="2020-03" db="EMBL/GenBank/DDBJ databases">
        <title>Metabolic flexibility allows generalist bacteria to become dominant in a frequently disturbed ecosystem.</title>
        <authorList>
            <person name="Chen Y.-J."/>
            <person name="Leung P.M."/>
            <person name="Bay S.K."/>
            <person name="Hugenholtz P."/>
            <person name="Kessler A.J."/>
            <person name="Shelley G."/>
            <person name="Waite D.W."/>
            <person name="Cook P.L."/>
            <person name="Greening C."/>
        </authorList>
    </citation>
    <scope>NUCLEOTIDE SEQUENCE [LARGE SCALE GENOMIC DNA]</scope>
    <source>
        <strain evidence="6">SS_bin_28</strain>
    </source>
</reference>
<dbReference type="GO" id="GO:0006353">
    <property type="term" value="P:DNA-templated transcription termination"/>
    <property type="evidence" value="ECO:0007669"/>
    <property type="project" value="UniProtKB-UniRule"/>
</dbReference>
<feature type="compositionally biased region" description="Basic and acidic residues" evidence="4">
    <location>
        <begin position="84"/>
        <end position="105"/>
    </location>
</feature>
<dbReference type="SMART" id="SM00382">
    <property type="entry name" value="AAA"/>
    <property type="match status" value="1"/>
</dbReference>
<dbReference type="Proteomes" id="UP000547674">
    <property type="component" value="Unassembled WGS sequence"/>
</dbReference>
<sequence>MAETVKKTGRRPTRRRTRSTASESTGSSTRKTSKKRSTKKASAEELETTASENTEGTTSSPKKSSKSPRSRQGGRSSGSGGNRRGGEGRGQRAEGNRRGGSEGRRGGGGRQGGGGGGDKRRRRRNESDDYRGGNSRGRRRPDGRKGRQEGIRDATASRIAAADARNSGNRKPRGRSGGGRDRGPSRRKGLEILRLLQQQVSIDPYQRFQLETTPNEMSMRVMDLISPIGRGQRALIVSPPKAGKTTLLTQIANSLMTNHPEVKVYALLVDERPEEVTHFRRSTEATVFAASSDMSTREHIQTAEECMNTVVEPVLKGEDVVLLLDSITRLARAYNSVQGGSGRTLSGGLDANTMLAPRQIFGAARKIEHGGSLTILGTALVDTGSRMDEVIFQEFKGTGNTELVLSRDLFEKRIFPCVDISKSGTRKEEKLYPDELVGRLHSLRRLAAQYPPDKAMLGVLKLMQRHKTNEELLTGLAGLE</sequence>
<keyword evidence="3" id="KW-0347">Helicase</keyword>
<dbReference type="InterPro" id="IPR004665">
    <property type="entry name" value="Term_rho"/>
</dbReference>
<proteinExistence type="inferred from homology"/>
<keyword evidence="1 3" id="KW-0806">Transcription termination</keyword>
<dbReference type="HAMAP" id="MF_01884">
    <property type="entry name" value="Rho"/>
    <property type="match status" value="1"/>
</dbReference>
<dbReference type="GO" id="GO:0003723">
    <property type="term" value="F:RNA binding"/>
    <property type="evidence" value="ECO:0007669"/>
    <property type="project" value="UniProtKB-UniRule"/>
</dbReference>
<evidence type="ECO:0000256" key="4">
    <source>
        <dbReference type="SAM" id="MobiDB-lite"/>
    </source>
</evidence>
<comment type="caution">
    <text evidence="6">The sequence shown here is derived from an EMBL/GenBank/DDBJ whole genome shotgun (WGS) entry which is preliminary data.</text>
</comment>
<feature type="region of interest" description="Disordered" evidence="4">
    <location>
        <begin position="1"/>
        <end position="187"/>
    </location>
</feature>
<keyword evidence="2 3" id="KW-0694">RNA-binding</keyword>
<dbReference type="GO" id="GO:0016787">
    <property type="term" value="F:hydrolase activity"/>
    <property type="evidence" value="ECO:0007669"/>
    <property type="project" value="UniProtKB-KW"/>
</dbReference>
<evidence type="ECO:0000256" key="3">
    <source>
        <dbReference type="HAMAP-Rule" id="MF_01884"/>
    </source>
</evidence>
<dbReference type="GO" id="GO:0004386">
    <property type="term" value="F:helicase activity"/>
    <property type="evidence" value="ECO:0007669"/>
    <property type="project" value="UniProtKB-UniRule"/>
</dbReference>
<feature type="compositionally biased region" description="Low complexity" evidence="4">
    <location>
        <begin position="48"/>
        <end position="62"/>
    </location>
</feature>
<feature type="binding site" evidence="3">
    <location>
        <begin position="241"/>
        <end position="246"/>
    </location>
    <ligand>
        <name>ATP</name>
        <dbReference type="ChEBI" id="CHEBI:30616"/>
    </ligand>
</feature>
<dbReference type="AlphaFoldDB" id="A0A7Y2H2P2"/>
<dbReference type="InterPro" id="IPR003593">
    <property type="entry name" value="AAA+_ATPase"/>
</dbReference>
<accession>A0A7Y2H2P2</accession>
<dbReference type="NCBIfam" id="NF006886">
    <property type="entry name" value="PRK09376.1"/>
    <property type="match status" value="1"/>
</dbReference>
<feature type="compositionally biased region" description="Gly residues" evidence="4">
    <location>
        <begin position="106"/>
        <end position="116"/>
    </location>
</feature>
<keyword evidence="3" id="KW-0378">Hydrolase</keyword>
<feature type="compositionally biased region" description="Low complexity" evidence="4">
    <location>
        <begin position="153"/>
        <end position="167"/>
    </location>
</feature>
<gene>
    <name evidence="3 6" type="primary">rho</name>
    <name evidence="6" type="ORF">HKN21_11160</name>
</gene>
<feature type="compositionally biased region" description="Basic and acidic residues" evidence="4">
    <location>
        <begin position="178"/>
        <end position="187"/>
    </location>
</feature>
<keyword evidence="3" id="KW-0547">Nucleotide-binding</keyword>
<feature type="compositionally biased region" description="Low complexity" evidence="4">
    <location>
        <begin position="19"/>
        <end position="30"/>
    </location>
</feature>
<evidence type="ECO:0000313" key="7">
    <source>
        <dbReference type="Proteomes" id="UP000547674"/>
    </source>
</evidence>
<organism evidence="6 7">
    <name type="scientific">Eiseniibacteriota bacterium</name>
    <dbReference type="NCBI Taxonomy" id="2212470"/>
    <lineage>
        <taxon>Bacteria</taxon>
        <taxon>Candidatus Eiseniibacteriota</taxon>
    </lineage>
</organism>
<evidence type="ECO:0000256" key="1">
    <source>
        <dbReference type="ARBA" id="ARBA00022472"/>
    </source>
</evidence>
<evidence type="ECO:0000313" key="6">
    <source>
        <dbReference type="EMBL" id="NNF07309.1"/>
    </source>
</evidence>
<keyword evidence="3" id="KW-0067">ATP-binding</keyword>
<dbReference type="InterPro" id="IPR000194">
    <property type="entry name" value="ATPase_F1/V1/A1_a/bsu_nucl-bd"/>
</dbReference>
<dbReference type="GO" id="GO:0005524">
    <property type="term" value="F:ATP binding"/>
    <property type="evidence" value="ECO:0007669"/>
    <property type="project" value="UniProtKB-UniRule"/>
</dbReference>
<comment type="function">
    <text evidence="3">Facilitates transcription termination by a mechanism that involves Rho binding to the nascent RNA, activation of Rho's RNA-dependent ATPase activity, and release of the mRNA from the DNA template.</text>
</comment>
<dbReference type="Pfam" id="PF00006">
    <property type="entry name" value="ATP-synt_ab"/>
    <property type="match status" value="1"/>
</dbReference>